<protein>
    <recommendedName>
        <fullName evidence="2">histidine kinase</fullName>
        <ecNumber evidence="2">2.7.13.3</ecNumber>
    </recommendedName>
</protein>
<dbReference type="SMART" id="SM00387">
    <property type="entry name" value="HATPase_c"/>
    <property type="match status" value="1"/>
</dbReference>
<comment type="catalytic activity">
    <reaction evidence="1">
        <text>ATP + protein L-histidine = ADP + protein N-phospho-L-histidine.</text>
        <dbReference type="EC" id="2.7.13.3"/>
    </reaction>
</comment>
<evidence type="ECO:0000256" key="4">
    <source>
        <dbReference type="SAM" id="Phobius"/>
    </source>
</evidence>
<dbReference type="InterPro" id="IPR011990">
    <property type="entry name" value="TPR-like_helical_dom_sf"/>
</dbReference>
<dbReference type="RefSeq" id="WP_079469367.1">
    <property type="nucleotide sequence ID" value="NZ_FUZZ01000001.1"/>
</dbReference>
<organism evidence="7 8">
    <name type="scientific">Chitinophaga ginsengisegetis</name>
    <dbReference type="NCBI Taxonomy" id="393003"/>
    <lineage>
        <taxon>Bacteria</taxon>
        <taxon>Pseudomonadati</taxon>
        <taxon>Bacteroidota</taxon>
        <taxon>Chitinophagia</taxon>
        <taxon>Chitinophagales</taxon>
        <taxon>Chitinophagaceae</taxon>
        <taxon>Chitinophaga</taxon>
    </lineage>
</organism>
<keyword evidence="8" id="KW-1185">Reference proteome</keyword>
<keyword evidence="4" id="KW-0472">Membrane</keyword>
<accession>A0A1T5NM20</accession>
<dbReference type="PRINTS" id="PR00344">
    <property type="entry name" value="BCTRLSENSOR"/>
</dbReference>
<keyword evidence="7" id="KW-0808">Transferase</keyword>
<evidence type="ECO:0000259" key="6">
    <source>
        <dbReference type="PROSITE" id="PS50109"/>
    </source>
</evidence>
<dbReference type="Gene3D" id="1.25.40.10">
    <property type="entry name" value="Tetratricopeptide repeat domain"/>
    <property type="match status" value="1"/>
</dbReference>
<keyword evidence="4" id="KW-0812">Transmembrane</keyword>
<feature type="chain" id="PRO_5013092274" description="histidine kinase" evidence="5">
    <location>
        <begin position="22"/>
        <end position="640"/>
    </location>
</feature>
<feature type="signal peptide" evidence="5">
    <location>
        <begin position="1"/>
        <end position="21"/>
    </location>
</feature>
<dbReference type="EC" id="2.7.13.3" evidence="2"/>
<feature type="domain" description="Histidine kinase" evidence="6">
    <location>
        <begin position="422"/>
        <end position="637"/>
    </location>
</feature>
<dbReference type="Gene3D" id="1.10.287.130">
    <property type="match status" value="1"/>
</dbReference>
<dbReference type="PANTHER" id="PTHR43547">
    <property type="entry name" value="TWO-COMPONENT HISTIDINE KINASE"/>
    <property type="match status" value="1"/>
</dbReference>
<keyword evidence="5" id="KW-0732">Signal</keyword>
<dbReference type="SUPFAM" id="SSF55874">
    <property type="entry name" value="ATPase domain of HSP90 chaperone/DNA topoisomerase II/histidine kinase"/>
    <property type="match status" value="1"/>
</dbReference>
<dbReference type="PANTHER" id="PTHR43547:SF2">
    <property type="entry name" value="HYBRID SIGNAL TRANSDUCTION HISTIDINE KINASE C"/>
    <property type="match status" value="1"/>
</dbReference>
<proteinExistence type="predicted"/>
<evidence type="ECO:0000313" key="8">
    <source>
        <dbReference type="Proteomes" id="UP000190166"/>
    </source>
</evidence>
<dbReference type="STRING" id="393003.SAMN05660461_2166"/>
<keyword evidence="7" id="KW-0418">Kinase</keyword>
<dbReference type="SUPFAM" id="SSF47384">
    <property type="entry name" value="Homodimeric domain of signal transducing histidine kinase"/>
    <property type="match status" value="1"/>
</dbReference>
<evidence type="ECO:0000256" key="5">
    <source>
        <dbReference type="SAM" id="SignalP"/>
    </source>
</evidence>
<feature type="transmembrane region" description="Helical" evidence="4">
    <location>
        <begin position="359"/>
        <end position="382"/>
    </location>
</feature>
<name>A0A1T5NM20_9BACT</name>
<dbReference type="SUPFAM" id="SSF48452">
    <property type="entry name" value="TPR-like"/>
    <property type="match status" value="1"/>
</dbReference>
<dbReference type="GO" id="GO:0000155">
    <property type="term" value="F:phosphorelay sensor kinase activity"/>
    <property type="evidence" value="ECO:0007669"/>
    <property type="project" value="InterPro"/>
</dbReference>
<sequence>MSCLHRMGLCALLFISQALCAQHNDIIAIKNALPRLTDSAAYADALNRLSSLYLPRQLDSSGVYARRASELSERIHYSKGQRDALRGMGRYYALRPHRYLSFLFYDNALAACRAAGDSAGVAVSLMNIGTFYQYQQKHTEAQNYINRALKVAWDAGLDSLRAWVLVSYYIINESDSAALPIAQKGLQQALNLTDRYHDEPGILYTRLFAAHEQMRAGEIKKAEETLKGIMAAADSTGLNYIAMYACMQLTGYCIWQRKADSLQYQRKSVNYAVAGGYTGLMLPAITGLYNTYLQSGDASKASGYSRLALGVMQQQQEDMQAGEADYLSYAFGDEWLDSLQQQHHSQQEQLAFNKATNHFWYYQLLIIAAIAILLIILLIYFVRAHRLSRKNAASMATLQEEIRVGNKALQDNDDFKNKLISMIAHDFRTPLYNIVNITGFIDEKALTVTDAASMIVEVEHTASDTLVIFEEILRWIRTQLSGFVYHPKIFLLEEMISATAGNLQHLLAGKDIRLSIDIPAGTTVLADYEMLQFIHRNFLHNAVKFSPDYGVITITATRKNNWLTVSFTDEGSGIDAAVLPHLFNWSSSTSEQDRAGKGAGLALIICKDFIDKMNGNIKAENNYEEGSTFYYQLPESSEKA</sequence>
<keyword evidence="3" id="KW-0597">Phosphoprotein</keyword>
<evidence type="ECO:0000313" key="7">
    <source>
        <dbReference type="EMBL" id="SKD01397.1"/>
    </source>
</evidence>
<evidence type="ECO:0000256" key="3">
    <source>
        <dbReference type="ARBA" id="ARBA00022553"/>
    </source>
</evidence>
<dbReference type="InterPro" id="IPR036890">
    <property type="entry name" value="HATPase_C_sf"/>
</dbReference>
<gene>
    <name evidence="7" type="ORF">SAMN05660461_2166</name>
</gene>
<dbReference type="InterPro" id="IPR004358">
    <property type="entry name" value="Sig_transdc_His_kin-like_C"/>
</dbReference>
<dbReference type="Gene3D" id="3.30.565.10">
    <property type="entry name" value="Histidine kinase-like ATPase, C-terminal domain"/>
    <property type="match status" value="1"/>
</dbReference>
<dbReference type="AlphaFoldDB" id="A0A1T5NM20"/>
<dbReference type="Pfam" id="PF02518">
    <property type="entry name" value="HATPase_c"/>
    <property type="match status" value="1"/>
</dbReference>
<evidence type="ECO:0000256" key="2">
    <source>
        <dbReference type="ARBA" id="ARBA00012438"/>
    </source>
</evidence>
<dbReference type="Proteomes" id="UP000190166">
    <property type="component" value="Unassembled WGS sequence"/>
</dbReference>
<dbReference type="InterPro" id="IPR005467">
    <property type="entry name" value="His_kinase_dom"/>
</dbReference>
<dbReference type="PROSITE" id="PS50109">
    <property type="entry name" value="HIS_KIN"/>
    <property type="match status" value="1"/>
</dbReference>
<dbReference type="InterPro" id="IPR003594">
    <property type="entry name" value="HATPase_dom"/>
</dbReference>
<dbReference type="InterPro" id="IPR036097">
    <property type="entry name" value="HisK_dim/P_sf"/>
</dbReference>
<keyword evidence="4" id="KW-1133">Transmembrane helix</keyword>
<dbReference type="EMBL" id="FUZZ01000001">
    <property type="protein sequence ID" value="SKD01397.1"/>
    <property type="molecule type" value="Genomic_DNA"/>
</dbReference>
<reference evidence="7 8" key="1">
    <citation type="submission" date="2017-02" db="EMBL/GenBank/DDBJ databases">
        <authorList>
            <person name="Peterson S.W."/>
        </authorList>
    </citation>
    <scope>NUCLEOTIDE SEQUENCE [LARGE SCALE GENOMIC DNA]</scope>
    <source>
        <strain evidence="7 8">DSM 18108</strain>
    </source>
</reference>
<evidence type="ECO:0000256" key="1">
    <source>
        <dbReference type="ARBA" id="ARBA00000085"/>
    </source>
</evidence>